<dbReference type="Pfam" id="PF13460">
    <property type="entry name" value="NAD_binding_10"/>
    <property type="match status" value="1"/>
</dbReference>
<gene>
    <name evidence="2" type="ORF">GGR46_002229</name>
</gene>
<dbReference type="Gene3D" id="3.40.50.720">
    <property type="entry name" value="NAD(P)-binding Rossmann-like Domain"/>
    <property type="match status" value="1"/>
</dbReference>
<dbReference type="InterPro" id="IPR036291">
    <property type="entry name" value="NAD(P)-bd_dom_sf"/>
</dbReference>
<evidence type="ECO:0000313" key="3">
    <source>
        <dbReference type="Proteomes" id="UP000557392"/>
    </source>
</evidence>
<sequence length="250" mass="26120">MRITVVGGTGLVGARLVRQLEAAGHQVAVAARSTGVDIVTGAGLDRALDGAEAVIDVSSPGYADATEMLRFFERAGATLLAAEQAVGIAHHVTFSAIGAERIGDGYYRAKHAQERLIAGSGIPFTIVRSTPLFEYIHDAIDAGRSEAEVRVPPIRVQPIATEDAARVLMQVALREPVNAVLEVAGPNSYALPGLAEQILTAGEDYRPVLTDAGARFFGARLGEEKLVSDAAVGPGDASLETWLRSALAPA</sequence>
<name>A0A7W6JSG3_9SPHN</name>
<accession>A0A7W6JSG3</accession>
<dbReference type="Proteomes" id="UP000557392">
    <property type="component" value="Unassembled WGS sequence"/>
</dbReference>
<reference evidence="2 3" key="1">
    <citation type="submission" date="2020-08" db="EMBL/GenBank/DDBJ databases">
        <title>Genomic Encyclopedia of Type Strains, Phase IV (KMG-IV): sequencing the most valuable type-strain genomes for metagenomic binning, comparative biology and taxonomic classification.</title>
        <authorList>
            <person name="Goeker M."/>
        </authorList>
    </citation>
    <scope>NUCLEOTIDE SEQUENCE [LARGE SCALE GENOMIC DNA]</scope>
    <source>
        <strain evidence="2 3">DSM 101806</strain>
    </source>
</reference>
<evidence type="ECO:0000313" key="2">
    <source>
        <dbReference type="EMBL" id="MBB4098665.1"/>
    </source>
</evidence>
<dbReference type="AlphaFoldDB" id="A0A7W6JSG3"/>
<comment type="caution">
    <text evidence="2">The sequence shown here is derived from an EMBL/GenBank/DDBJ whole genome shotgun (WGS) entry which is preliminary data.</text>
</comment>
<dbReference type="PANTHER" id="PTHR12126">
    <property type="entry name" value="NADH-UBIQUINONE OXIDOREDUCTASE 39 KDA SUBUNIT-RELATED"/>
    <property type="match status" value="1"/>
</dbReference>
<keyword evidence="3" id="KW-1185">Reference proteome</keyword>
<dbReference type="EMBL" id="JACIEH010000002">
    <property type="protein sequence ID" value="MBB4098665.1"/>
    <property type="molecule type" value="Genomic_DNA"/>
</dbReference>
<dbReference type="InterPro" id="IPR051207">
    <property type="entry name" value="ComplexI_NDUFA9_subunit"/>
</dbReference>
<proteinExistence type="predicted"/>
<dbReference type="InterPro" id="IPR016040">
    <property type="entry name" value="NAD(P)-bd_dom"/>
</dbReference>
<organism evidence="2 3">
    <name type="scientific">Sphingomonas kyeonggiensis</name>
    <dbReference type="NCBI Taxonomy" id="1268553"/>
    <lineage>
        <taxon>Bacteria</taxon>
        <taxon>Pseudomonadati</taxon>
        <taxon>Pseudomonadota</taxon>
        <taxon>Alphaproteobacteria</taxon>
        <taxon>Sphingomonadales</taxon>
        <taxon>Sphingomonadaceae</taxon>
        <taxon>Sphingomonas</taxon>
    </lineage>
</organism>
<dbReference type="GO" id="GO:0044877">
    <property type="term" value="F:protein-containing complex binding"/>
    <property type="evidence" value="ECO:0007669"/>
    <property type="project" value="TreeGrafter"/>
</dbReference>
<feature type="domain" description="NAD(P)-binding" evidence="1">
    <location>
        <begin position="7"/>
        <end position="172"/>
    </location>
</feature>
<dbReference type="RefSeq" id="WP_183997635.1">
    <property type="nucleotide sequence ID" value="NZ_JACIEH010000002.1"/>
</dbReference>
<protein>
    <submittedName>
        <fullName evidence="2">Uncharacterized protein YbjT (DUF2867 family)</fullName>
    </submittedName>
</protein>
<evidence type="ECO:0000259" key="1">
    <source>
        <dbReference type="Pfam" id="PF13460"/>
    </source>
</evidence>
<dbReference type="PANTHER" id="PTHR12126:SF11">
    <property type="entry name" value="NADH DEHYDROGENASE [UBIQUINONE] 1 ALPHA SUBCOMPLEX SUBUNIT 9, MITOCHONDRIAL"/>
    <property type="match status" value="1"/>
</dbReference>
<dbReference type="SUPFAM" id="SSF51735">
    <property type="entry name" value="NAD(P)-binding Rossmann-fold domains"/>
    <property type="match status" value="1"/>
</dbReference>